<dbReference type="PANTHER" id="PTHR22847:SF637">
    <property type="entry name" value="WD REPEAT DOMAIN 5B"/>
    <property type="match status" value="1"/>
</dbReference>
<keyword evidence="2" id="KW-0677">Repeat</keyword>
<dbReference type="SUPFAM" id="SSF47473">
    <property type="entry name" value="EF-hand"/>
    <property type="match status" value="1"/>
</dbReference>
<dbReference type="EMBL" id="CAUJNA010003466">
    <property type="protein sequence ID" value="CAJ1402741.1"/>
    <property type="molecule type" value="Genomic_DNA"/>
</dbReference>
<dbReference type="AlphaFoldDB" id="A0AA36NGQ7"/>
<dbReference type="PANTHER" id="PTHR22847">
    <property type="entry name" value="WD40 REPEAT PROTEIN"/>
    <property type="match status" value="1"/>
</dbReference>
<proteinExistence type="predicted"/>
<evidence type="ECO:0000313" key="8">
    <source>
        <dbReference type="Proteomes" id="UP001178507"/>
    </source>
</evidence>
<dbReference type="InterPro" id="IPR015943">
    <property type="entry name" value="WD40/YVTN_repeat-like_dom_sf"/>
</dbReference>
<dbReference type="InterPro" id="IPR001680">
    <property type="entry name" value="WD40_rpt"/>
</dbReference>
<evidence type="ECO:0000256" key="3">
    <source>
        <dbReference type="ARBA" id="ARBA00022837"/>
    </source>
</evidence>
<dbReference type="GO" id="GO:1990234">
    <property type="term" value="C:transferase complex"/>
    <property type="evidence" value="ECO:0007669"/>
    <property type="project" value="UniProtKB-ARBA"/>
</dbReference>
<dbReference type="InterPro" id="IPR002048">
    <property type="entry name" value="EF_hand_dom"/>
</dbReference>
<dbReference type="SUPFAM" id="SSF50978">
    <property type="entry name" value="WD40 repeat-like"/>
    <property type="match status" value="1"/>
</dbReference>
<reference evidence="7" key="1">
    <citation type="submission" date="2023-08" db="EMBL/GenBank/DDBJ databases">
        <authorList>
            <person name="Chen Y."/>
            <person name="Shah S."/>
            <person name="Dougan E. K."/>
            <person name="Thang M."/>
            <person name="Chan C."/>
        </authorList>
    </citation>
    <scope>NUCLEOTIDE SEQUENCE</scope>
</reference>
<dbReference type="Gene3D" id="1.10.238.10">
    <property type="entry name" value="EF-hand"/>
    <property type="match status" value="1"/>
</dbReference>
<dbReference type="GO" id="GO:0005509">
    <property type="term" value="F:calcium ion binding"/>
    <property type="evidence" value="ECO:0007669"/>
    <property type="project" value="InterPro"/>
</dbReference>
<evidence type="ECO:0000256" key="5">
    <source>
        <dbReference type="SAM" id="MobiDB-lite"/>
    </source>
</evidence>
<feature type="repeat" description="WD" evidence="4">
    <location>
        <begin position="265"/>
        <end position="302"/>
    </location>
</feature>
<dbReference type="Proteomes" id="UP001178507">
    <property type="component" value="Unassembled WGS sequence"/>
</dbReference>
<dbReference type="SMART" id="SM00054">
    <property type="entry name" value="EFh"/>
    <property type="match status" value="2"/>
</dbReference>
<feature type="region of interest" description="Disordered" evidence="5">
    <location>
        <begin position="1"/>
        <end position="26"/>
    </location>
</feature>
<dbReference type="InterPro" id="IPR018247">
    <property type="entry name" value="EF_Hand_1_Ca_BS"/>
</dbReference>
<feature type="domain" description="EF-hand" evidence="6">
    <location>
        <begin position="60"/>
        <end position="95"/>
    </location>
</feature>
<evidence type="ECO:0000256" key="4">
    <source>
        <dbReference type="PROSITE-ProRule" id="PRU00221"/>
    </source>
</evidence>
<protein>
    <recommendedName>
        <fullName evidence="6">EF-hand domain-containing protein</fullName>
    </recommendedName>
</protein>
<evidence type="ECO:0000259" key="6">
    <source>
        <dbReference type="PROSITE" id="PS50222"/>
    </source>
</evidence>
<keyword evidence="8" id="KW-1185">Reference proteome</keyword>
<organism evidence="7 8">
    <name type="scientific">Effrenium voratum</name>
    <dbReference type="NCBI Taxonomy" id="2562239"/>
    <lineage>
        <taxon>Eukaryota</taxon>
        <taxon>Sar</taxon>
        <taxon>Alveolata</taxon>
        <taxon>Dinophyceae</taxon>
        <taxon>Suessiales</taxon>
        <taxon>Symbiodiniaceae</taxon>
        <taxon>Effrenium</taxon>
    </lineage>
</organism>
<dbReference type="Pfam" id="PF13499">
    <property type="entry name" value="EF-hand_7"/>
    <property type="match status" value="1"/>
</dbReference>
<dbReference type="Pfam" id="PF00400">
    <property type="entry name" value="WD40"/>
    <property type="match status" value="2"/>
</dbReference>
<dbReference type="PROSITE" id="PS50222">
    <property type="entry name" value="EF_HAND_2"/>
    <property type="match status" value="2"/>
</dbReference>
<comment type="caution">
    <text evidence="7">The sequence shown here is derived from an EMBL/GenBank/DDBJ whole genome shotgun (WGS) entry which is preliminary data.</text>
</comment>
<dbReference type="SMART" id="SM00320">
    <property type="entry name" value="WD40"/>
    <property type="match status" value="6"/>
</dbReference>
<dbReference type="InterPro" id="IPR011992">
    <property type="entry name" value="EF-hand-dom_pair"/>
</dbReference>
<sequence>MAARRPSGGKAKAKAKLNADDTPMDPEELKQVFRRIDLDNSGTLEIEELETAARELGIRCSKNSMKKVFKMIDADQSGSIDFDEFSIFFAKVNNPERIKEVLSDASASFLDYRNSVEQDPSFAKHFPMPRSVKSVVKYNKHFNATVEAVRWVADGTALAATGEGKLLVFDVASHMDAPIKQCEVGPSVYCMDAVPGGRGVLLGYGKKSDNLVLWNMAEEQVVQRFEGQSSAVFSCCLSSDFVLSGSKEGLVVLNDIETGTCIRTWQVHEGLVNSLSLAADGHQVVSTSRDGHVTIFDINAGSWPSCQVSDIEDAAAGYTVCHAIWCGHNQILSAGDDYCVKRWDIRNQRDPPLDSYMGHTSCVRSLALSPDGTLFASGAADSSVRLWALSPTDLRKTRMTKTEDGEKVSDLLADLKQRREQVIELVHAGEGDPAEIRELNEEIEHLEKTAQDRGDQELIDAHGYIRAVLGLSGHSLTVGSLAWQDFEGGHRLLSGAQDEAMCCFEFKDDDIMTGLTQMSRQCSPG</sequence>
<dbReference type="Gene3D" id="2.130.10.10">
    <property type="entry name" value="YVTN repeat-like/Quinoprotein amine dehydrogenase"/>
    <property type="match status" value="2"/>
</dbReference>
<feature type="domain" description="EF-hand" evidence="6">
    <location>
        <begin position="24"/>
        <end position="59"/>
    </location>
</feature>
<evidence type="ECO:0000313" key="7">
    <source>
        <dbReference type="EMBL" id="CAJ1402741.1"/>
    </source>
</evidence>
<dbReference type="PROSITE" id="PS50294">
    <property type="entry name" value="WD_REPEATS_REGION"/>
    <property type="match status" value="1"/>
</dbReference>
<dbReference type="PROSITE" id="PS00018">
    <property type="entry name" value="EF_HAND_1"/>
    <property type="match status" value="2"/>
</dbReference>
<evidence type="ECO:0000256" key="1">
    <source>
        <dbReference type="ARBA" id="ARBA00022574"/>
    </source>
</evidence>
<evidence type="ECO:0000256" key="2">
    <source>
        <dbReference type="ARBA" id="ARBA00022737"/>
    </source>
</evidence>
<feature type="repeat" description="WD" evidence="4">
    <location>
        <begin position="356"/>
        <end position="397"/>
    </location>
</feature>
<accession>A0AA36NGQ7</accession>
<dbReference type="InterPro" id="IPR036322">
    <property type="entry name" value="WD40_repeat_dom_sf"/>
</dbReference>
<name>A0AA36NGQ7_9DINO</name>
<dbReference type="CDD" id="cd00051">
    <property type="entry name" value="EFh"/>
    <property type="match status" value="1"/>
</dbReference>
<dbReference type="PROSITE" id="PS50082">
    <property type="entry name" value="WD_REPEATS_2"/>
    <property type="match status" value="2"/>
</dbReference>
<keyword evidence="1 4" id="KW-0853">WD repeat</keyword>
<keyword evidence="3" id="KW-0106">Calcium</keyword>
<gene>
    <name evidence="7" type="ORF">EVOR1521_LOCUS25559</name>
</gene>